<proteinExistence type="predicted"/>
<accession>A0A7J5Z8T1</accession>
<keyword evidence="1" id="KW-1133">Transmembrane helix</keyword>
<name>A0A7J5Z8T1_DISMA</name>
<keyword evidence="1" id="KW-0812">Transmembrane</keyword>
<reference evidence="2 3" key="1">
    <citation type="submission" date="2020-03" db="EMBL/GenBank/DDBJ databases">
        <title>Dissostichus mawsoni Genome sequencing and assembly.</title>
        <authorList>
            <person name="Park H."/>
        </authorList>
    </citation>
    <scope>NUCLEOTIDE SEQUENCE [LARGE SCALE GENOMIC DNA]</scope>
    <source>
        <strain evidence="2">DM0001</strain>
        <tissue evidence="2">Muscle</tissue>
    </source>
</reference>
<sequence>MGSIWLTSIEAAGGETGVAASLVGICCSRDAGLCTWLVVLIRWSGSSGLAGWGLRLSLRRGTFGGTSKHVLQTPPLLIQTLLVLVHGPRGLSEPLQVLLVVFLQLIQRSPVLVQLPLPHQAVLLPLSQQSLQTLDLNPLPLHVLLPALLHLSMMDLLLLQVGPFLLLLLQVALLLLLQQHAAVVMGWLLALRVESVQQLNLAVLVGDDCLHQRPVFLQQILSAENSSVLHTALRFWLQALPDVSETSVFLKFTDLGVHLGNVVFDQRQTLNQRLVLFCTLVLVRFEAVKEVLVEVEQHFHSREEPLQPGLLDLRRLPHLVQGLQVVLVHSHAPRLRLQALEVVLQLASQQSIMGIW</sequence>
<comment type="caution">
    <text evidence="2">The sequence shown here is derived from an EMBL/GenBank/DDBJ whole genome shotgun (WGS) entry which is preliminary data.</text>
</comment>
<dbReference type="AlphaFoldDB" id="A0A7J5Z8T1"/>
<protein>
    <submittedName>
        <fullName evidence="2">Uncharacterized protein</fullName>
    </submittedName>
</protein>
<evidence type="ECO:0000313" key="2">
    <source>
        <dbReference type="EMBL" id="KAF3858020.1"/>
    </source>
</evidence>
<keyword evidence="3" id="KW-1185">Reference proteome</keyword>
<organism evidence="2 3">
    <name type="scientific">Dissostichus mawsoni</name>
    <name type="common">Antarctic cod</name>
    <dbReference type="NCBI Taxonomy" id="36200"/>
    <lineage>
        <taxon>Eukaryota</taxon>
        <taxon>Metazoa</taxon>
        <taxon>Chordata</taxon>
        <taxon>Craniata</taxon>
        <taxon>Vertebrata</taxon>
        <taxon>Euteleostomi</taxon>
        <taxon>Actinopterygii</taxon>
        <taxon>Neopterygii</taxon>
        <taxon>Teleostei</taxon>
        <taxon>Neoteleostei</taxon>
        <taxon>Acanthomorphata</taxon>
        <taxon>Eupercaria</taxon>
        <taxon>Perciformes</taxon>
        <taxon>Notothenioidei</taxon>
        <taxon>Nototheniidae</taxon>
        <taxon>Dissostichus</taxon>
    </lineage>
</organism>
<dbReference type="Proteomes" id="UP000518266">
    <property type="component" value="Unassembled WGS sequence"/>
</dbReference>
<gene>
    <name evidence="2" type="ORF">F7725_011221</name>
</gene>
<dbReference type="EMBL" id="JAAKFY010000004">
    <property type="protein sequence ID" value="KAF3858020.1"/>
    <property type="molecule type" value="Genomic_DNA"/>
</dbReference>
<keyword evidence="1" id="KW-0472">Membrane</keyword>
<evidence type="ECO:0000313" key="3">
    <source>
        <dbReference type="Proteomes" id="UP000518266"/>
    </source>
</evidence>
<feature type="transmembrane region" description="Helical" evidence="1">
    <location>
        <begin position="164"/>
        <end position="190"/>
    </location>
</feature>
<evidence type="ECO:0000256" key="1">
    <source>
        <dbReference type="SAM" id="Phobius"/>
    </source>
</evidence>